<comment type="caution">
    <text evidence="1">The sequence shown here is derived from an EMBL/GenBank/DDBJ whole genome shotgun (WGS) entry which is preliminary data.</text>
</comment>
<name>A0ABU8RKC9_9ACTN</name>
<evidence type="ECO:0008006" key="3">
    <source>
        <dbReference type="Google" id="ProtNLM"/>
    </source>
</evidence>
<proteinExistence type="predicted"/>
<accession>A0ABU8RKC9</accession>
<evidence type="ECO:0000313" key="2">
    <source>
        <dbReference type="Proteomes" id="UP001387100"/>
    </source>
</evidence>
<protein>
    <recommendedName>
        <fullName evidence="3">STAS domain-containing protein</fullName>
    </recommendedName>
</protein>
<sequence length="97" mass="10014">MIIELPSMVAGRRMADALVDLLDGDLAGAVVVLDCRHLVTGSPSFAAQVVGRVLGAGAAELRVEAAPEAFRAHLREAADRLGARPRLVEDAGTPATA</sequence>
<dbReference type="RefSeq" id="WP_339574937.1">
    <property type="nucleotide sequence ID" value="NZ_JBBIAA010000009.1"/>
</dbReference>
<reference evidence="1 2" key="1">
    <citation type="journal article" date="2017" name="Int. J. Syst. Evol. Microbiol.">
        <title>Pseudokineococcus basanitobsidens sp. nov., isolated from volcanic rock.</title>
        <authorList>
            <person name="Lee D.W."/>
            <person name="Park M.Y."/>
            <person name="Kim J.J."/>
            <person name="Kim B.S."/>
        </authorList>
    </citation>
    <scope>NUCLEOTIDE SEQUENCE [LARGE SCALE GENOMIC DNA]</scope>
    <source>
        <strain evidence="1 2">DSM 103726</strain>
    </source>
</reference>
<organism evidence="1 2">
    <name type="scientific">Pseudokineococcus basanitobsidens</name>
    <dbReference type="NCBI Taxonomy" id="1926649"/>
    <lineage>
        <taxon>Bacteria</taxon>
        <taxon>Bacillati</taxon>
        <taxon>Actinomycetota</taxon>
        <taxon>Actinomycetes</taxon>
        <taxon>Kineosporiales</taxon>
        <taxon>Kineosporiaceae</taxon>
        <taxon>Pseudokineococcus</taxon>
    </lineage>
</organism>
<keyword evidence="2" id="KW-1185">Reference proteome</keyword>
<gene>
    <name evidence="1" type="ORF">WDZ17_09640</name>
</gene>
<dbReference type="Proteomes" id="UP001387100">
    <property type="component" value="Unassembled WGS sequence"/>
</dbReference>
<dbReference type="EMBL" id="JBBIAA010000009">
    <property type="protein sequence ID" value="MEJ5945552.1"/>
    <property type="molecule type" value="Genomic_DNA"/>
</dbReference>
<evidence type="ECO:0000313" key="1">
    <source>
        <dbReference type="EMBL" id="MEJ5945552.1"/>
    </source>
</evidence>